<proteinExistence type="predicted"/>
<sequence length="203" mass="22393">MQEPILWRAILKITIFDLRKMLRGLVLQTSGKCMLIKMLCLPLLLVLRRQLETRSPPTTPFPGRRFGLPPHQPNGHHGTGDTEGNHLALQPPPTGGKKSEKNKDKKQQQGGEKADQGPEAPGVGEGRGPEDPPPEDPPVHPTGEGEVEGGPSPGRDPGRAPEQEGILPGVALLLTKWEQQFDLLVNNIMEELRNYWQMLKTPQ</sequence>
<feature type="compositionally biased region" description="Basic and acidic residues" evidence="1">
    <location>
        <begin position="97"/>
        <end position="116"/>
    </location>
</feature>
<evidence type="ECO:0000256" key="1">
    <source>
        <dbReference type="SAM" id="MobiDB-lite"/>
    </source>
</evidence>
<evidence type="ECO:0000313" key="2">
    <source>
        <dbReference type="EMBL" id="ATQ38116.1"/>
    </source>
</evidence>
<dbReference type="Proteomes" id="UP000289744">
    <property type="component" value="Segment"/>
</dbReference>
<protein>
    <submittedName>
        <fullName evidence="2">E4</fullName>
    </submittedName>
</protein>
<accession>A0A2D2AKX6</accession>
<reference evidence="2" key="1">
    <citation type="journal article" date="2018" name="MSphere">
        <title>Metagenomic Discovery of 83 New Human Papillomavirus Types in Patients with Immunodeficiency.</title>
        <authorList>
            <person name="Pastrana D.V."/>
            <person name="Peretti A."/>
            <person name="Welch N.L."/>
            <person name="Borgogna C."/>
            <person name="Olivero C."/>
            <person name="Badolato R."/>
            <person name="Notarangelo L.D."/>
            <person name="Gariglio M."/>
            <person name="FitzGerald P.C."/>
            <person name="McIntosh C.E."/>
            <person name="Reeves J."/>
            <person name="Starrett G.J."/>
            <person name="Bliskovsky V."/>
            <person name="Velez D."/>
            <person name="Brownell I."/>
            <person name="Yarchoan R."/>
            <person name="Wyvill K.M."/>
            <person name="Uldrick T.S."/>
            <person name="Maldarelli F."/>
            <person name="Lisco A."/>
            <person name="Sereti I."/>
            <person name="Gonzalez C.M."/>
            <person name="Androphy E.J."/>
            <person name="McBride A.A."/>
            <person name="Van Doorslaer K."/>
            <person name="Garcia F."/>
            <person name="Dvoretzky I."/>
            <person name="Liu J.S."/>
            <person name="Han J."/>
            <person name="Murphy P.M."/>
            <person name="McDermott D.H."/>
            <person name="Buck C.B."/>
        </authorList>
    </citation>
    <scope>NUCLEOTIDE SEQUENCE</scope>
    <source>
        <strain evidence="2">Beta02_m090c09</strain>
    </source>
</reference>
<gene>
    <name evidence="2" type="primary">E4</name>
</gene>
<name>A0A2D2AKX6_9PAPI</name>
<organism evidence="2">
    <name type="scientific">Betapapillomavirus 2</name>
    <dbReference type="NCBI Taxonomy" id="333924"/>
    <lineage>
        <taxon>Viruses</taxon>
        <taxon>Monodnaviria</taxon>
        <taxon>Shotokuvirae</taxon>
        <taxon>Cossaviricota</taxon>
        <taxon>Papovaviricetes</taxon>
        <taxon>Zurhausenvirales</taxon>
        <taxon>Papillomaviridae</taxon>
        <taxon>Firstpapillomavirinae</taxon>
        <taxon>Betapapillomavirus</taxon>
    </lineage>
</organism>
<feature type="region of interest" description="Disordered" evidence="1">
    <location>
        <begin position="54"/>
        <end position="164"/>
    </location>
</feature>
<dbReference type="EMBL" id="MF588681">
    <property type="protein sequence ID" value="ATQ38116.1"/>
    <property type="molecule type" value="Genomic_DNA"/>
</dbReference>